<reference evidence="2 3" key="1">
    <citation type="submission" date="2015-03" db="EMBL/GenBank/DDBJ databases">
        <title>Genomics and transcriptomics of the oil-accumulating basidiomycete yeast T. oleaginosus allow insights into substrate utilization and the diverse evolutionary trajectories of mating systems in fungi.</title>
        <authorList>
            <consortium name="DOE Joint Genome Institute"/>
            <person name="Kourist R."/>
            <person name="Kracht O."/>
            <person name="Bracharz F."/>
            <person name="Lipzen A."/>
            <person name="Nolan M."/>
            <person name="Ohm R."/>
            <person name="Grigoriev I."/>
            <person name="Sun S."/>
            <person name="Heitman J."/>
            <person name="Bruck T."/>
            <person name="Nowrousian M."/>
        </authorList>
    </citation>
    <scope>NUCLEOTIDE SEQUENCE [LARGE SCALE GENOMIC DNA]</scope>
    <source>
        <strain evidence="2 3">IBC0246</strain>
    </source>
</reference>
<evidence type="ECO:0000313" key="3">
    <source>
        <dbReference type="Proteomes" id="UP000053611"/>
    </source>
</evidence>
<evidence type="ECO:0000313" key="2">
    <source>
        <dbReference type="EMBL" id="KLT41110.1"/>
    </source>
</evidence>
<feature type="compositionally biased region" description="Low complexity" evidence="1">
    <location>
        <begin position="173"/>
        <end position="186"/>
    </location>
</feature>
<dbReference type="GeneID" id="28984244"/>
<sequence>MSGTPFPHELPDPRDPNLEQFGLIAARKFTTANRMNRERCGEGDSWMDVDAVCFTLAALYNAWLEMKAKAGSTPRWDQARAEMSRCARLAYDTLILTVFEPSGSTPAGPAFGIGYGYGLRHLPPSREDVQAYVLEALEWWWLLRLRALADTRLPKGYAPVLDRVPVFRHATSTPPVSLPVSPDLAPQGSPPSSVAWHGDSTLPLDESYAHKSMHAVIGWRANGMLGVLALHVERSRWVWYSDFRQSDLTRKVLGEAGLSPLLNQPSLPGSLRGHRQQ</sequence>
<keyword evidence="3" id="KW-1185">Reference proteome</keyword>
<name>A0A0J0XJ32_9TREE</name>
<dbReference type="EMBL" id="KQ087223">
    <property type="protein sequence ID" value="KLT41110.1"/>
    <property type="molecule type" value="Genomic_DNA"/>
</dbReference>
<feature type="region of interest" description="Disordered" evidence="1">
    <location>
        <begin position="173"/>
        <end position="192"/>
    </location>
</feature>
<evidence type="ECO:0000256" key="1">
    <source>
        <dbReference type="SAM" id="MobiDB-lite"/>
    </source>
</evidence>
<organism evidence="2 3">
    <name type="scientific">Cutaneotrichosporon oleaginosum</name>
    <dbReference type="NCBI Taxonomy" id="879819"/>
    <lineage>
        <taxon>Eukaryota</taxon>
        <taxon>Fungi</taxon>
        <taxon>Dikarya</taxon>
        <taxon>Basidiomycota</taxon>
        <taxon>Agaricomycotina</taxon>
        <taxon>Tremellomycetes</taxon>
        <taxon>Trichosporonales</taxon>
        <taxon>Trichosporonaceae</taxon>
        <taxon>Cutaneotrichosporon</taxon>
    </lineage>
</organism>
<proteinExistence type="predicted"/>
<gene>
    <name evidence="2" type="ORF">CC85DRAFT_286800</name>
</gene>
<protein>
    <submittedName>
        <fullName evidence="2">Uncharacterized protein</fullName>
    </submittedName>
</protein>
<dbReference type="RefSeq" id="XP_018277601.1">
    <property type="nucleotide sequence ID" value="XM_018423641.1"/>
</dbReference>
<accession>A0A0J0XJ32</accession>
<dbReference type="AlphaFoldDB" id="A0A0J0XJ32"/>
<dbReference type="Proteomes" id="UP000053611">
    <property type="component" value="Unassembled WGS sequence"/>
</dbReference>